<dbReference type="FunCoup" id="A0A409VJ91">
    <property type="interactions" value="284"/>
</dbReference>
<dbReference type="Gene3D" id="3.90.1410.10">
    <property type="entry name" value="set domain protein methyltransferase, domain 1"/>
    <property type="match status" value="2"/>
</dbReference>
<dbReference type="OrthoDB" id="341421at2759"/>
<dbReference type="SUPFAM" id="SSF82199">
    <property type="entry name" value="SET domain"/>
    <property type="match status" value="1"/>
</dbReference>
<feature type="compositionally biased region" description="Basic and acidic residues" evidence="4">
    <location>
        <begin position="578"/>
        <end position="589"/>
    </location>
</feature>
<dbReference type="Pfam" id="PF09273">
    <property type="entry name" value="Rubis-subs-bind"/>
    <property type="match status" value="1"/>
</dbReference>
<evidence type="ECO:0000256" key="3">
    <source>
        <dbReference type="ARBA" id="ARBA00022691"/>
    </source>
</evidence>
<comment type="caution">
    <text evidence="6">The sequence shown here is derived from an EMBL/GenBank/DDBJ whole genome shotgun (WGS) entry which is preliminary data.</text>
</comment>
<reference evidence="6 7" key="1">
    <citation type="journal article" date="2018" name="Evol. Lett.">
        <title>Horizontal gene cluster transfer increased hallucinogenic mushroom diversity.</title>
        <authorList>
            <person name="Reynolds H.T."/>
            <person name="Vijayakumar V."/>
            <person name="Gluck-Thaler E."/>
            <person name="Korotkin H.B."/>
            <person name="Matheny P.B."/>
            <person name="Slot J.C."/>
        </authorList>
    </citation>
    <scope>NUCLEOTIDE SEQUENCE [LARGE SCALE GENOMIC DNA]</scope>
    <source>
        <strain evidence="6 7">SRW20</strain>
    </source>
</reference>
<dbReference type="STRING" id="231916.A0A409VJ91"/>
<dbReference type="AlphaFoldDB" id="A0A409VJ91"/>
<feature type="compositionally biased region" description="Acidic residues" evidence="4">
    <location>
        <begin position="191"/>
        <end position="201"/>
    </location>
</feature>
<dbReference type="CDD" id="cd19178">
    <property type="entry name" value="SET_SETD6"/>
    <property type="match status" value="1"/>
</dbReference>
<evidence type="ECO:0000256" key="4">
    <source>
        <dbReference type="SAM" id="MobiDB-lite"/>
    </source>
</evidence>
<accession>A0A409VJ91</accession>
<feature type="compositionally biased region" description="Polar residues" evidence="4">
    <location>
        <begin position="221"/>
        <end position="233"/>
    </location>
</feature>
<keyword evidence="7" id="KW-1185">Reference proteome</keyword>
<proteinExistence type="predicted"/>
<dbReference type="GO" id="GO:0016279">
    <property type="term" value="F:protein-lysine N-methyltransferase activity"/>
    <property type="evidence" value="ECO:0007669"/>
    <property type="project" value="InterPro"/>
</dbReference>
<sequence length="597" mass="65848">MPSQEIQSFLSWFQAHNGYIDTNAMDIVPLPPSEGGRGAVALIDIPENHTLFSVPRSMILTTRTSELPPRFGPDAWTGFGLHLGWSGLILCLMWEAARGAESKWAPYFEIMPTKFDTPMFWNEEDMAELKGTSVVDKLGKDLAEKDYHEKIVPAIQSRPDLFPPESLATHYSLEVYHMMGTRVLSRSFTLAEEEVEDEDEDDHHALPPKEDGAAHPHVPESPSTEEAGNTSLGSAMDVDEPAQGTDAAAHDQEHESETADANEPADGGSESDSDEEDAPEVAMVPMADILNARYKHDNVKLFHERDSLRMVSTRPIKAGEQIWNTYGDLPNSDLLRGFGHVDYMPLPYAPGEYGNPGDVVEVRADVIVQCALDYLNGDSGGDGEGSVNARREKKATTEDMTERIDWWLEEGGDDIFLLEHPTNITPPPSQKQKSSSASASTDPTALLTSSLSILPLSFIQLLLQSPSEFAKTQAKAKPPKPSASLPLLRVLLSSLDKRASMYPTTLEEDERLVKETEGGLEGMSLNKRHAMIVRMGEKRVLRDVRRCVEGVLQEVERREKEDPSAAEKAKGAAKKVLSRAEKRKAERAEGGGGKRRK</sequence>
<feature type="compositionally biased region" description="Basic and acidic residues" evidence="4">
    <location>
        <begin position="248"/>
        <end position="257"/>
    </location>
</feature>
<dbReference type="SUPFAM" id="SSF81822">
    <property type="entry name" value="RuBisCo LSMT C-terminal, substrate-binding domain"/>
    <property type="match status" value="1"/>
</dbReference>
<feature type="compositionally biased region" description="Low complexity" evidence="4">
    <location>
        <begin position="430"/>
        <end position="442"/>
    </location>
</feature>
<dbReference type="InterPro" id="IPR001214">
    <property type="entry name" value="SET_dom"/>
</dbReference>
<keyword evidence="2" id="KW-0808">Transferase</keyword>
<protein>
    <recommendedName>
        <fullName evidence="5">SET domain-containing protein</fullName>
    </recommendedName>
</protein>
<feature type="compositionally biased region" description="Basic and acidic residues" evidence="4">
    <location>
        <begin position="555"/>
        <end position="570"/>
    </location>
</feature>
<evidence type="ECO:0000313" key="7">
    <source>
        <dbReference type="Proteomes" id="UP000284706"/>
    </source>
</evidence>
<gene>
    <name evidence="6" type="ORF">CVT26_011162</name>
</gene>
<dbReference type="InterPro" id="IPR036464">
    <property type="entry name" value="Rubisco_LSMT_subst-bd_sf"/>
</dbReference>
<dbReference type="InterPro" id="IPR050600">
    <property type="entry name" value="SETD3_SETD6_MTase"/>
</dbReference>
<keyword evidence="1" id="KW-0489">Methyltransferase</keyword>
<feature type="region of interest" description="Disordered" evidence="4">
    <location>
        <begin position="419"/>
        <end position="442"/>
    </location>
</feature>
<name>A0A409VJ91_9AGAR</name>
<dbReference type="InterPro" id="IPR015353">
    <property type="entry name" value="Rubisco_LSMT_subst-bd"/>
</dbReference>
<dbReference type="InterPro" id="IPR044430">
    <property type="entry name" value="SETD6_SET"/>
</dbReference>
<evidence type="ECO:0000256" key="1">
    <source>
        <dbReference type="ARBA" id="ARBA00022603"/>
    </source>
</evidence>
<feature type="domain" description="SET" evidence="5">
    <location>
        <begin position="23"/>
        <end position="327"/>
    </location>
</feature>
<evidence type="ECO:0000256" key="2">
    <source>
        <dbReference type="ARBA" id="ARBA00022679"/>
    </source>
</evidence>
<dbReference type="EMBL" id="NHYE01005633">
    <property type="protein sequence ID" value="PPQ66331.1"/>
    <property type="molecule type" value="Genomic_DNA"/>
</dbReference>
<organism evidence="6 7">
    <name type="scientific">Gymnopilus dilepis</name>
    <dbReference type="NCBI Taxonomy" id="231916"/>
    <lineage>
        <taxon>Eukaryota</taxon>
        <taxon>Fungi</taxon>
        <taxon>Dikarya</taxon>
        <taxon>Basidiomycota</taxon>
        <taxon>Agaricomycotina</taxon>
        <taxon>Agaricomycetes</taxon>
        <taxon>Agaricomycetidae</taxon>
        <taxon>Agaricales</taxon>
        <taxon>Agaricineae</taxon>
        <taxon>Hymenogastraceae</taxon>
        <taxon>Gymnopilus</taxon>
    </lineage>
</organism>
<feature type="region of interest" description="Disordered" evidence="4">
    <location>
        <begin position="191"/>
        <end position="278"/>
    </location>
</feature>
<feature type="region of interest" description="Disordered" evidence="4">
    <location>
        <begin position="555"/>
        <end position="597"/>
    </location>
</feature>
<evidence type="ECO:0000313" key="6">
    <source>
        <dbReference type="EMBL" id="PPQ66331.1"/>
    </source>
</evidence>
<dbReference type="GO" id="GO:0032259">
    <property type="term" value="P:methylation"/>
    <property type="evidence" value="ECO:0007669"/>
    <property type="project" value="UniProtKB-KW"/>
</dbReference>
<dbReference type="PROSITE" id="PS50280">
    <property type="entry name" value="SET"/>
    <property type="match status" value="1"/>
</dbReference>
<dbReference type="Proteomes" id="UP000284706">
    <property type="component" value="Unassembled WGS sequence"/>
</dbReference>
<dbReference type="PANTHER" id="PTHR13271">
    <property type="entry name" value="UNCHARACTERIZED PUTATIVE METHYLTRANSFERASE"/>
    <property type="match status" value="1"/>
</dbReference>
<keyword evidence="3" id="KW-0949">S-adenosyl-L-methionine</keyword>
<feature type="compositionally biased region" description="Basic and acidic residues" evidence="4">
    <location>
        <begin position="202"/>
        <end position="218"/>
    </location>
</feature>
<dbReference type="InParanoid" id="A0A409VJ91"/>
<feature type="compositionally biased region" description="Acidic residues" evidence="4">
    <location>
        <begin position="269"/>
        <end position="278"/>
    </location>
</feature>
<evidence type="ECO:0000259" key="5">
    <source>
        <dbReference type="PROSITE" id="PS50280"/>
    </source>
</evidence>
<dbReference type="Gene3D" id="3.90.1420.10">
    <property type="entry name" value="Rubisco LSMT, substrate-binding domain"/>
    <property type="match status" value="1"/>
</dbReference>
<dbReference type="InterPro" id="IPR046341">
    <property type="entry name" value="SET_dom_sf"/>
</dbReference>